<sequence>MYREAAEQPHRDNDPFLFAFETHVLQKALPAFEEASRIARDRGLSCTVELLTNADGHPELRLQARQRDDLPHSTFRIIADPATRAVVHEEYSAISRRTHRVEGRLSSINSTAVDNQLSAFFMHAFALRLDYTSPRPIGTVW</sequence>
<evidence type="ECO:0000313" key="2">
    <source>
        <dbReference type="Proteomes" id="UP000669060"/>
    </source>
</evidence>
<accession>A0ABS3TJE4</accession>
<evidence type="ECO:0000313" key="1">
    <source>
        <dbReference type="EMBL" id="MBO3273781.1"/>
    </source>
</evidence>
<dbReference type="RefSeq" id="WP_208311609.1">
    <property type="nucleotide sequence ID" value="NZ_JAELYA010000001.1"/>
</dbReference>
<proteinExistence type="predicted"/>
<protein>
    <submittedName>
        <fullName evidence="1">Uncharacterized protein</fullName>
    </submittedName>
</protein>
<comment type="caution">
    <text evidence="1">The sequence shown here is derived from an EMBL/GenBank/DDBJ whole genome shotgun (WGS) entry which is preliminary data.</text>
</comment>
<keyword evidence="2" id="KW-1185">Reference proteome</keyword>
<reference evidence="1 2" key="1">
    <citation type="submission" date="2020-12" db="EMBL/GenBank/DDBJ databases">
        <title>Pseudomonas schmalbachii sp. nov. isolated from millipede gut.</title>
        <authorList>
            <person name="Shelomi M."/>
        </authorList>
    </citation>
    <scope>NUCLEOTIDE SEQUENCE [LARGE SCALE GENOMIC DNA]</scope>
    <source>
        <strain evidence="1 2">Milli4</strain>
    </source>
</reference>
<name>A0ABS3TJE4_9PSED</name>
<dbReference type="Proteomes" id="UP000669060">
    <property type="component" value="Unassembled WGS sequence"/>
</dbReference>
<dbReference type="EMBL" id="JAELYA010000001">
    <property type="protein sequence ID" value="MBO3273781.1"/>
    <property type="molecule type" value="Genomic_DNA"/>
</dbReference>
<organism evidence="1 2">
    <name type="scientific">Pseudomonas schmalbachii</name>
    <dbReference type="NCBI Taxonomy" id="2816993"/>
    <lineage>
        <taxon>Bacteria</taxon>
        <taxon>Pseudomonadati</taxon>
        <taxon>Pseudomonadota</taxon>
        <taxon>Gammaproteobacteria</taxon>
        <taxon>Pseudomonadales</taxon>
        <taxon>Pseudomonadaceae</taxon>
        <taxon>Pseudomonas</taxon>
    </lineage>
</organism>
<gene>
    <name evidence="1" type="ORF">JFY56_00915</name>
</gene>